<dbReference type="Pfam" id="PF00440">
    <property type="entry name" value="TetR_N"/>
    <property type="match status" value="1"/>
</dbReference>
<dbReference type="GO" id="GO:0000976">
    <property type="term" value="F:transcription cis-regulatory region binding"/>
    <property type="evidence" value="ECO:0007669"/>
    <property type="project" value="TreeGrafter"/>
</dbReference>
<evidence type="ECO:0000256" key="2">
    <source>
        <dbReference type="ARBA" id="ARBA00023015"/>
    </source>
</evidence>
<dbReference type="InterPro" id="IPR050109">
    <property type="entry name" value="HTH-type_TetR-like_transc_reg"/>
</dbReference>
<evidence type="ECO:0000259" key="6">
    <source>
        <dbReference type="PROSITE" id="PS50977"/>
    </source>
</evidence>
<sequence>MPAPNMREKILEAASRLFAFEGYSAVSMRRIATAVGMTQANLYYYFKDKEELIRSALAAVFNGRSHSLAAALASGESPEERLERAISWFVTLLFDDEVVSKLFFRELLTGDKDRLKFLTQNIFQESFNTIIEIIDACIDTPDPTLAAIYLASTIIGYCQYSTVAVYLQGAKPEYFEPVAVARHLMDQVRRFAKAPCLAKEVLA</sequence>
<dbReference type="Proteomes" id="UP000006250">
    <property type="component" value="Unassembled WGS sequence"/>
</dbReference>
<protein>
    <submittedName>
        <fullName evidence="7">Transcriptional regulator, TetR family</fullName>
    </submittedName>
</protein>
<dbReference type="InterPro" id="IPR001647">
    <property type="entry name" value="HTH_TetR"/>
</dbReference>
<comment type="caution">
    <text evidence="7">The sequence shown here is derived from an EMBL/GenBank/DDBJ whole genome shotgun (WGS) entry which is preliminary data.</text>
</comment>
<evidence type="ECO:0000256" key="3">
    <source>
        <dbReference type="ARBA" id="ARBA00023125"/>
    </source>
</evidence>
<dbReference type="InterPro" id="IPR009057">
    <property type="entry name" value="Homeodomain-like_sf"/>
</dbReference>
<dbReference type="Gene3D" id="1.10.357.10">
    <property type="entry name" value="Tetracycline Repressor, domain 2"/>
    <property type="match status" value="1"/>
</dbReference>
<evidence type="ECO:0000256" key="1">
    <source>
        <dbReference type="ARBA" id="ARBA00022491"/>
    </source>
</evidence>
<dbReference type="PROSITE" id="PS50977">
    <property type="entry name" value="HTH_TETR_2"/>
    <property type="match status" value="1"/>
</dbReference>
<dbReference type="AlphaFoldDB" id="E1JTQ9"/>
<evidence type="ECO:0000256" key="4">
    <source>
        <dbReference type="ARBA" id="ARBA00023163"/>
    </source>
</evidence>
<evidence type="ECO:0000256" key="5">
    <source>
        <dbReference type="PROSITE-ProRule" id="PRU00335"/>
    </source>
</evidence>
<keyword evidence="1" id="KW-0678">Repressor</keyword>
<dbReference type="PRINTS" id="PR00455">
    <property type="entry name" value="HTHTETR"/>
</dbReference>
<gene>
    <name evidence="7" type="ORF">DesfrDRAFT_1008</name>
</gene>
<dbReference type="SUPFAM" id="SSF48498">
    <property type="entry name" value="Tetracyclin repressor-like, C-terminal domain"/>
    <property type="match status" value="1"/>
</dbReference>
<dbReference type="eggNOG" id="COG1309">
    <property type="taxonomic scope" value="Bacteria"/>
</dbReference>
<name>E1JTQ9_SOLFR</name>
<feature type="DNA-binding region" description="H-T-H motif" evidence="5">
    <location>
        <begin position="27"/>
        <end position="46"/>
    </location>
</feature>
<evidence type="ECO:0000313" key="7">
    <source>
        <dbReference type="EMBL" id="EFL52188.1"/>
    </source>
</evidence>
<dbReference type="PANTHER" id="PTHR30055:SF175">
    <property type="entry name" value="HTH-TYPE TRANSCRIPTIONAL REPRESSOR KSTR2"/>
    <property type="match status" value="1"/>
</dbReference>
<reference evidence="7 8" key="1">
    <citation type="submission" date="2010-08" db="EMBL/GenBank/DDBJ databases">
        <title>The draft genome of Desulfovibrio fructosovorans JJ.</title>
        <authorList>
            <consortium name="US DOE Joint Genome Institute (JGI-PGF)"/>
            <person name="Lucas S."/>
            <person name="Copeland A."/>
            <person name="Lapidus A."/>
            <person name="Cheng J.-F."/>
            <person name="Bruce D."/>
            <person name="Goodwin L."/>
            <person name="Pitluck S."/>
            <person name="Land M.L."/>
            <person name="Hauser L."/>
            <person name="Chang Y.-J."/>
            <person name="Jeffries C."/>
            <person name="Wall J.D."/>
            <person name="Stahl D.A."/>
            <person name="Arkin A.P."/>
            <person name="Dehal P."/>
            <person name="Stolyar S.M."/>
            <person name="Hazen T.C."/>
            <person name="Woyke T.J."/>
        </authorList>
    </citation>
    <scope>NUCLEOTIDE SEQUENCE [LARGE SCALE GENOMIC DNA]</scope>
    <source>
        <strain evidence="7 8">JJ</strain>
    </source>
</reference>
<dbReference type="PANTHER" id="PTHR30055">
    <property type="entry name" value="HTH-TYPE TRANSCRIPTIONAL REGULATOR RUTR"/>
    <property type="match status" value="1"/>
</dbReference>
<keyword evidence="3 5" id="KW-0238">DNA-binding</keyword>
<dbReference type="RefSeq" id="WP_005991715.1">
    <property type="nucleotide sequence ID" value="NZ_AECZ01000005.1"/>
</dbReference>
<keyword evidence="8" id="KW-1185">Reference proteome</keyword>
<dbReference type="InterPro" id="IPR036271">
    <property type="entry name" value="Tet_transcr_reg_TetR-rel_C_sf"/>
</dbReference>
<dbReference type="STRING" id="596151.DesfrDRAFT_1008"/>
<proteinExistence type="predicted"/>
<dbReference type="EMBL" id="AECZ01000005">
    <property type="protein sequence ID" value="EFL52188.1"/>
    <property type="molecule type" value="Genomic_DNA"/>
</dbReference>
<feature type="domain" description="HTH tetR-type" evidence="6">
    <location>
        <begin position="4"/>
        <end position="64"/>
    </location>
</feature>
<keyword evidence="4" id="KW-0804">Transcription</keyword>
<keyword evidence="2" id="KW-0805">Transcription regulation</keyword>
<dbReference type="SUPFAM" id="SSF46689">
    <property type="entry name" value="Homeodomain-like"/>
    <property type="match status" value="1"/>
</dbReference>
<dbReference type="GO" id="GO:0003700">
    <property type="term" value="F:DNA-binding transcription factor activity"/>
    <property type="evidence" value="ECO:0007669"/>
    <property type="project" value="TreeGrafter"/>
</dbReference>
<evidence type="ECO:0000313" key="8">
    <source>
        <dbReference type="Proteomes" id="UP000006250"/>
    </source>
</evidence>
<dbReference type="OrthoDB" id="63332at2"/>
<organism evidence="7 8">
    <name type="scientific">Solidesulfovibrio fructosivorans JJ]</name>
    <dbReference type="NCBI Taxonomy" id="596151"/>
    <lineage>
        <taxon>Bacteria</taxon>
        <taxon>Pseudomonadati</taxon>
        <taxon>Thermodesulfobacteriota</taxon>
        <taxon>Desulfovibrionia</taxon>
        <taxon>Desulfovibrionales</taxon>
        <taxon>Desulfovibrionaceae</taxon>
        <taxon>Solidesulfovibrio</taxon>
    </lineage>
</organism>
<accession>E1JTQ9</accession>